<evidence type="ECO:0000256" key="6">
    <source>
        <dbReference type="SAM" id="Phobius"/>
    </source>
</evidence>
<dbReference type="NCBIfam" id="TIGR02872">
    <property type="entry name" value="spore_ytvI"/>
    <property type="match status" value="1"/>
</dbReference>
<protein>
    <submittedName>
        <fullName evidence="7">Sporulation integral membrane protein YtvI</fullName>
    </submittedName>
</protein>
<feature type="transmembrane region" description="Helical" evidence="6">
    <location>
        <begin position="256"/>
        <end position="281"/>
    </location>
</feature>
<evidence type="ECO:0000313" key="8">
    <source>
        <dbReference type="Proteomes" id="UP000249260"/>
    </source>
</evidence>
<feature type="transmembrane region" description="Helical" evidence="6">
    <location>
        <begin position="231"/>
        <end position="250"/>
    </location>
</feature>
<feature type="transmembrane region" description="Helical" evidence="6">
    <location>
        <begin position="328"/>
        <end position="353"/>
    </location>
</feature>
<keyword evidence="5 6" id="KW-0472">Membrane</keyword>
<dbReference type="GO" id="GO:0016020">
    <property type="term" value="C:membrane"/>
    <property type="evidence" value="ECO:0007669"/>
    <property type="project" value="UniProtKB-SubCell"/>
</dbReference>
<dbReference type="InterPro" id="IPR002549">
    <property type="entry name" value="AI-2E-like"/>
</dbReference>
<dbReference type="EMBL" id="QLUW01000003">
    <property type="protein sequence ID" value="RAP75506.1"/>
    <property type="molecule type" value="Genomic_DNA"/>
</dbReference>
<evidence type="ECO:0000256" key="3">
    <source>
        <dbReference type="ARBA" id="ARBA00022692"/>
    </source>
</evidence>
<evidence type="ECO:0000256" key="5">
    <source>
        <dbReference type="ARBA" id="ARBA00023136"/>
    </source>
</evidence>
<keyword evidence="8" id="KW-1185">Reference proteome</keyword>
<gene>
    <name evidence="7" type="primary">ytvI</name>
    <name evidence="7" type="ORF">DL346_19400</name>
</gene>
<evidence type="ECO:0000256" key="1">
    <source>
        <dbReference type="ARBA" id="ARBA00004141"/>
    </source>
</evidence>
<dbReference type="OrthoDB" id="9774361at2"/>
<keyword evidence="4 6" id="KW-1133">Transmembrane helix</keyword>
<accession>A0A328U6A7</accession>
<evidence type="ECO:0000313" key="7">
    <source>
        <dbReference type="EMBL" id="RAP75506.1"/>
    </source>
</evidence>
<dbReference type="GO" id="GO:0055085">
    <property type="term" value="P:transmembrane transport"/>
    <property type="evidence" value="ECO:0007669"/>
    <property type="project" value="TreeGrafter"/>
</dbReference>
<dbReference type="Pfam" id="PF01594">
    <property type="entry name" value="AI-2E_transport"/>
    <property type="match status" value="1"/>
</dbReference>
<dbReference type="RefSeq" id="WP_112883860.1">
    <property type="nucleotide sequence ID" value="NZ_QLUW01000003.1"/>
</dbReference>
<name>A0A328U6A7_9BACL</name>
<reference evidence="7 8" key="1">
    <citation type="submission" date="2018-06" db="EMBL/GenBank/DDBJ databases">
        <title>Paenibacillus montanisoli sp. nov., isolated from mountain area soil.</title>
        <authorList>
            <person name="Wu M."/>
        </authorList>
    </citation>
    <scope>NUCLEOTIDE SEQUENCE [LARGE SCALE GENOMIC DNA]</scope>
    <source>
        <strain evidence="7 8">RA17</strain>
    </source>
</reference>
<comment type="caution">
    <text evidence="7">The sequence shown here is derived from an EMBL/GenBank/DDBJ whole genome shotgun (WGS) entry which is preliminary data.</text>
</comment>
<feature type="transmembrane region" description="Helical" evidence="6">
    <location>
        <begin position="65"/>
        <end position="89"/>
    </location>
</feature>
<feature type="transmembrane region" description="Helical" evidence="6">
    <location>
        <begin position="288"/>
        <end position="308"/>
    </location>
</feature>
<feature type="transmembrane region" description="Helical" evidence="6">
    <location>
        <begin position="168"/>
        <end position="189"/>
    </location>
</feature>
<evidence type="ECO:0000256" key="2">
    <source>
        <dbReference type="ARBA" id="ARBA00009773"/>
    </source>
</evidence>
<dbReference type="AlphaFoldDB" id="A0A328U6A7"/>
<comment type="subcellular location">
    <subcellularLocation>
        <location evidence="1">Membrane</location>
        <topology evidence="1">Multi-pass membrane protein</topology>
    </subcellularLocation>
</comment>
<proteinExistence type="inferred from homology"/>
<dbReference type="PANTHER" id="PTHR21716:SF68">
    <property type="entry name" value="TRANSPORT PROTEIN YTVI-RELATED"/>
    <property type="match status" value="1"/>
</dbReference>
<dbReference type="Proteomes" id="UP000249260">
    <property type="component" value="Unassembled WGS sequence"/>
</dbReference>
<comment type="similarity">
    <text evidence="2">Belongs to the autoinducer-2 exporter (AI-2E) (TC 2.A.86) family.</text>
</comment>
<keyword evidence="3 6" id="KW-0812">Transmembrane</keyword>
<dbReference type="PANTHER" id="PTHR21716">
    <property type="entry name" value="TRANSMEMBRANE PROTEIN"/>
    <property type="match status" value="1"/>
</dbReference>
<feature type="transmembrane region" description="Helical" evidence="6">
    <location>
        <begin position="12"/>
        <end position="30"/>
    </location>
</feature>
<sequence length="374" mass="41803">MDRIIWKRIWRTVLIIAGLIGFVLAVIYVTPLIYPFLLGWLLAYAINPIVNLLQTKLKVPRWLGVSVTLVLFVTAMVTIVSALVTRIVVEIIHLSKTISSSIDWWRDQFETIVASPLVQDLIEKLNAFYQDNPKYQETINSRITDTANLLAQKSTDIITYFLNSIVNIITWLPNFATIMIVVMLAAFFIGKDWQVHVNRLSQWFPAGIRKSTAVVWADLQKALFGYLRAQFIMISITAIVVTVGLLILRVEYAVTIGMLIGLVDLLPYLGVGAAMVPWIAYTFIYGDVSLGIGLSILYGVILVARQMIEPKVLASSVGLEALPTLISMFVGLKLFGVLGLIVGPVSLIILTAIHRANVFRDLYWFVVRGPSKRP</sequence>
<organism evidence="7 8">
    <name type="scientific">Paenibacillus montanisoli</name>
    <dbReference type="NCBI Taxonomy" id="2081970"/>
    <lineage>
        <taxon>Bacteria</taxon>
        <taxon>Bacillati</taxon>
        <taxon>Bacillota</taxon>
        <taxon>Bacilli</taxon>
        <taxon>Bacillales</taxon>
        <taxon>Paenibacillaceae</taxon>
        <taxon>Paenibacillus</taxon>
    </lineage>
</organism>
<dbReference type="InterPro" id="IPR014227">
    <property type="entry name" value="YtvI-like"/>
</dbReference>
<evidence type="ECO:0000256" key="4">
    <source>
        <dbReference type="ARBA" id="ARBA00022989"/>
    </source>
</evidence>